<dbReference type="CDD" id="cd18012">
    <property type="entry name" value="DEXQc_arch_SWI2_SNF2"/>
    <property type="match status" value="1"/>
</dbReference>
<keyword evidence="2" id="KW-0863">Zinc-finger</keyword>
<organism evidence="6 7">
    <name type="scientific">Marinicrinis sediminis</name>
    <dbReference type="NCBI Taxonomy" id="1652465"/>
    <lineage>
        <taxon>Bacteria</taxon>
        <taxon>Bacillati</taxon>
        <taxon>Bacillota</taxon>
        <taxon>Bacilli</taxon>
        <taxon>Bacillales</taxon>
        <taxon>Paenibacillaceae</taxon>
    </lineage>
</organism>
<evidence type="ECO:0000256" key="2">
    <source>
        <dbReference type="PROSITE-ProRule" id="PRU00325"/>
    </source>
</evidence>
<sequence length="1082" mass="126504">MVHEQLNLTHIKQRCGNLVYRRGKQVYEYGYINSFGYDPEQRLCTAEVEGAESYQVKVDLSHAQELRTSCTCPAYYQYDTDCKHIAAVLLKLRDMWNGTSEPLSEHKMRMLQEANKTHNIISLLEQFHAARSQEVDAPELDERETVQVEYRFRIDYSFEGKHVLVLEMRAGVRRLYVVQRIQEFLEHVWQEQPYSFTKKYAYDPIEQTFSQVDADLMNLLREIGKNQTAFQDRDSAYARSQGRNETRELVIPPFIWRRMLPMLERSQTVVEHEGVDMGPLRVTEERIPFAFRLESTPFDSYELDMQELSACTFMESYGCVYYKGIFYLMEDHPLQVLQNMKSQFGYKGRHTLVISPSQMEEFMFRGYPGLKRVANIEIDQKISERFIQPPLLAKFYLDWQEPYLTARLEYHYDQIVINPFDESATDHQPLHTILLRDWEREQRNMSFVEKAAFKFNGKSLFLEEEADIYLFLFHIVPELEQEVELFGTPEIESWVRQDDREEPQMRVEMDTANRLLEVSFEMDGIDEADIRRMLDSVVEKRKYYRMPGGRFVSLEAEAFQGMQQLMEELGLGSSVQRNDGRIQLPMMRGFQIDEQLSAKHRAIRFGPVFQQLQEHLKHPERLQFTLPPAFEPVLRDYQKKGFHWLKTLAYYQFGGILADDMGLGKTLQSIAYLVSEQTQDAPALIISPSSLIYNWESECHKFAPELRVLVVAGDKETREELRQALQEVDVIVTSYPLIRRDIEMYQDVTFSSLFLDEAQALKNATTQTAKAVKQLAARHRFALTGTPIENKLEELWSIFDIVFPDLYPDKKSFLQLSPEMIARRTRPFILRRLKKDVLTELPDKIETVQYTELHAEQKALYMGYLQQIQQETLTQLQEEGFQKSRMKILAGLTRLRQLCCHPALFLEQYTGTSGKLEQLMEMVSEYTSEGRRLLVFSQFTSMLALIRQQLEQQGIDYFYLDGSTPSEERLHMSHRFNQGERDMFLISLKAGGTGLNLTGADTVILYDLWWNPAVEQQAADRAHRMGQKKVVQVIRMVAKGTIEEKMVQLQEQKKHLIEQVIQAGETALTSFSEQEIREILSL</sequence>
<keyword evidence="7" id="KW-1185">Reference proteome</keyword>
<dbReference type="PROSITE" id="PS50966">
    <property type="entry name" value="ZF_SWIM"/>
    <property type="match status" value="1"/>
</dbReference>
<accession>A0ABW5REJ4</accession>
<dbReference type="PANTHER" id="PTHR10799">
    <property type="entry name" value="SNF2/RAD54 HELICASE FAMILY"/>
    <property type="match status" value="1"/>
</dbReference>
<evidence type="ECO:0000259" key="5">
    <source>
        <dbReference type="PROSITE" id="PS51194"/>
    </source>
</evidence>
<keyword evidence="2" id="KW-0862">Zinc</keyword>
<proteinExistence type="predicted"/>
<feature type="domain" description="SWIM-type" evidence="3">
    <location>
        <begin position="54"/>
        <end position="93"/>
    </location>
</feature>
<dbReference type="Pfam" id="PF00176">
    <property type="entry name" value="SNF2-rel_dom"/>
    <property type="match status" value="1"/>
</dbReference>
<dbReference type="RefSeq" id="WP_379931118.1">
    <property type="nucleotide sequence ID" value="NZ_JBHUMM010000044.1"/>
</dbReference>
<dbReference type="Pfam" id="PF08455">
    <property type="entry name" value="SNF2_assoc"/>
    <property type="match status" value="1"/>
</dbReference>
<evidence type="ECO:0000313" key="7">
    <source>
        <dbReference type="Proteomes" id="UP001597497"/>
    </source>
</evidence>
<dbReference type="CDD" id="cd18793">
    <property type="entry name" value="SF2_C_SNF"/>
    <property type="match status" value="1"/>
</dbReference>
<feature type="domain" description="Helicase C-terminal" evidence="5">
    <location>
        <begin position="915"/>
        <end position="1080"/>
    </location>
</feature>
<dbReference type="InterPro" id="IPR014001">
    <property type="entry name" value="Helicase_ATP-bd"/>
</dbReference>
<name>A0ABW5REJ4_9BACL</name>
<comment type="caution">
    <text evidence="6">The sequence shown here is derived from an EMBL/GenBank/DDBJ whole genome shotgun (WGS) entry which is preliminary data.</text>
</comment>
<dbReference type="PROSITE" id="PS51194">
    <property type="entry name" value="HELICASE_CTER"/>
    <property type="match status" value="1"/>
</dbReference>
<dbReference type="Pfam" id="PF00271">
    <property type="entry name" value="Helicase_C"/>
    <property type="match status" value="1"/>
</dbReference>
<evidence type="ECO:0000259" key="4">
    <source>
        <dbReference type="PROSITE" id="PS51192"/>
    </source>
</evidence>
<dbReference type="InterPro" id="IPR013663">
    <property type="entry name" value="Helicase_SWF/SNF/SWI_bac"/>
</dbReference>
<dbReference type="InterPro" id="IPR038718">
    <property type="entry name" value="SNF2-like_sf"/>
</dbReference>
<dbReference type="SMART" id="SM00487">
    <property type="entry name" value="DEXDc"/>
    <property type="match status" value="1"/>
</dbReference>
<evidence type="ECO:0000259" key="3">
    <source>
        <dbReference type="PROSITE" id="PS50966"/>
    </source>
</evidence>
<evidence type="ECO:0000313" key="6">
    <source>
        <dbReference type="EMBL" id="MFD2673495.1"/>
    </source>
</evidence>
<dbReference type="InterPro" id="IPR001650">
    <property type="entry name" value="Helicase_C-like"/>
</dbReference>
<gene>
    <name evidence="6" type="ORF">ACFSUC_18255</name>
</gene>
<dbReference type="SMART" id="SM00490">
    <property type="entry name" value="HELICc"/>
    <property type="match status" value="1"/>
</dbReference>
<dbReference type="Gene3D" id="3.40.50.300">
    <property type="entry name" value="P-loop containing nucleotide triphosphate hydrolases"/>
    <property type="match status" value="1"/>
</dbReference>
<dbReference type="InterPro" id="IPR007527">
    <property type="entry name" value="Znf_SWIM"/>
</dbReference>
<dbReference type="EMBL" id="JBHUMM010000044">
    <property type="protein sequence ID" value="MFD2673495.1"/>
    <property type="molecule type" value="Genomic_DNA"/>
</dbReference>
<keyword evidence="1" id="KW-0378">Hydrolase</keyword>
<dbReference type="SUPFAM" id="SSF52540">
    <property type="entry name" value="P-loop containing nucleoside triphosphate hydrolases"/>
    <property type="match status" value="2"/>
</dbReference>
<dbReference type="Proteomes" id="UP001597497">
    <property type="component" value="Unassembled WGS sequence"/>
</dbReference>
<evidence type="ECO:0000256" key="1">
    <source>
        <dbReference type="ARBA" id="ARBA00022801"/>
    </source>
</evidence>
<dbReference type="InterPro" id="IPR049730">
    <property type="entry name" value="SNF2/RAD54-like_C"/>
</dbReference>
<dbReference type="Pfam" id="PF04434">
    <property type="entry name" value="SWIM"/>
    <property type="match status" value="1"/>
</dbReference>
<protein>
    <submittedName>
        <fullName evidence="6">SNF2 helicase associated domain-containing protein</fullName>
    </submittedName>
</protein>
<dbReference type="InterPro" id="IPR000330">
    <property type="entry name" value="SNF2_N"/>
</dbReference>
<dbReference type="InterPro" id="IPR027417">
    <property type="entry name" value="P-loop_NTPase"/>
</dbReference>
<dbReference type="PROSITE" id="PS51192">
    <property type="entry name" value="HELICASE_ATP_BIND_1"/>
    <property type="match status" value="1"/>
</dbReference>
<dbReference type="Gene3D" id="3.40.50.10810">
    <property type="entry name" value="Tandem AAA-ATPase domain"/>
    <property type="match status" value="1"/>
</dbReference>
<feature type="domain" description="Helicase ATP-binding" evidence="4">
    <location>
        <begin position="646"/>
        <end position="805"/>
    </location>
</feature>
<reference evidence="7" key="1">
    <citation type="journal article" date="2019" name="Int. J. Syst. Evol. Microbiol.">
        <title>The Global Catalogue of Microorganisms (GCM) 10K type strain sequencing project: providing services to taxonomists for standard genome sequencing and annotation.</title>
        <authorList>
            <consortium name="The Broad Institute Genomics Platform"/>
            <consortium name="The Broad Institute Genome Sequencing Center for Infectious Disease"/>
            <person name="Wu L."/>
            <person name="Ma J."/>
        </authorList>
    </citation>
    <scope>NUCLEOTIDE SEQUENCE [LARGE SCALE GENOMIC DNA]</scope>
    <source>
        <strain evidence="7">KCTC 33676</strain>
    </source>
</reference>
<keyword evidence="2" id="KW-0479">Metal-binding</keyword>